<keyword evidence="1" id="KW-1133">Transmembrane helix</keyword>
<proteinExistence type="predicted"/>
<dbReference type="EMBL" id="JABCRI010000018">
    <property type="protein sequence ID" value="KAF8390754.1"/>
    <property type="molecule type" value="Genomic_DNA"/>
</dbReference>
<evidence type="ECO:0000313" key="2">
    <source>
        <dbReference type="EMBL" id="KAF8390754.1"/>
    </source>
</evidence>
<comment type="caution">
    <text evidence="2">The sequence shown here is derived from an EMBL/GenBank/DDBJ whole genome shotgun (WGS) entry which is preliminary data.</text>
</comment>
<keyword evidence="3" id="KW-1185">Reference proteome</keyword>
<gene>
    <name evidence="2" type="ORF">HHK36_025281</name>
</gene>
<evidence type="ECO:0000256" key="1">
    <source>
        <dbReference type="SAM" id="Phobius"/>
    </source>
</evidence>
<keyword evidence="1" id="KW-0812">Transmembrane</keyword>
<protein>
    <submittedName>
        <fullName evidence="2">Uncharacterized protein</fullName>
    </submittedName>
</protein>
<feature type="transmembrane region" description="Helical" evidence="1">
    <location>
        <begin position="68"/>
        <end position="89"/>
    </location>
</feature>
<dbReference type="PANTHER" id="PTHR48136">
    <property type="entry name" value="RUBREDOXIN-LIKE SUPERFAMILY PROTEIN"/>
    <property type="match status" value="1"/>
</dbReference>
<sequence length="180" mass="20028">MALQAPPGPPPTSVKTTVAPLIHWLPPEMSAYEARPIALPSDHPSFLHLFISSFLLNNLCLQLHPRPIFVATADILSVLNLSFFVYVSVHEFSYNSLHAGIFTVTEHPLKSYLITTSVLKILRFRAYEPVATKNVNDTDVRKTRKAQIKRDEAIGRALPIAIVVGIAAMAGLYFYLNNTF</sequence>
<name>A0A835D8B5_TETSI</name>
<dbReference type="PANTHER" id="PTHR48136:SF1">
    <property type="entry name" value="RUBREDOXIN-LIKE SUPERFAMILY PROTEIN"/>
    <property type="match status" value="1"/>
</dbReference>
<dbReference type="OrthoDB" id="408899at2759"/>
<evidence type="ECO:0000313" key="3">
    <source>
        <dbReference type="Proteomes" id="UP000655225"/>
    </source>
</evidence>
<reference evidence="2 3" key="1">
    <citation type="submission" date="2020-04" db="EMBL/GenBank/DDBJ databases">
        <title>Plant Genome Project.</title>
        <authorList>
            <person name="Zhang R.-G."/>
        </authorList>
    </citation>
    <scope>NUCLEOTIDE SEQUENCE [LARGE SCALE GENOMIC DNA]</scope>
    <source>
        <strain evidence="2">YNK0</strain>
        <tissue evidence="2">Leaf</tissue>
    </source>
</reference>
<accession>A0A835D8B5</accession>
<feature type="transmembrane region" description="Helical" evidence="1">
    <location>
        <begin position="153"/>
        <end position="176"/>
    </location>
</feature>
<dbReference type="AlphaFoldDB" id="A0A835D8B5"/>
<keyword evidence="1" id="KW-0472">Membrane</keyword>
<dbReference type="Proteomes" id="UP000655225">
    <property type="component" value="Unassembled WGS sequence"/>
</dbReference>
<organism evidence="2 3">
    <name type="scientific">Tetracentron sinense</name>
    <name type="common">Spur-leaf</name>
    <dbReference type="NCBI Taxonomy" id="13715"/>
    <lineage>
        <taxon>Eukaryota</taxon>
        <taxon>Viridiplantae</taxon>
        <taxon>Streptophyta</taxon>
        <taxon>Embryophyta</taxon>
        <taxon>Tracheophyta</taxon>
        <taxon>Spermatophyta</taxon>
        <taxon>Magnoliopsida</taxon>
        <taxon>Trochodendrales</taxon>
        <taxon>Trochodendraceae</taxon>
        <taxon>Tetracentron</taxon>
    </lineage>
</organism>